<evidence type="ECO:0000313" key="8">
    <source>
        <dbReference type="EMBL" id="MBI6882571.1"/>
    </source>
</evidence>
<evidence type="ECO:0000256" key="2">
    <source>
        <dbReference type="ARBA" id="ARBA00009677"/>
    </source>
</evidence>
<keyword evidence="4 6" id="KW-0975">Bacterial flagellum</keyword>
<evidence type="ECO:0000313" key="9">
    <source>
        <dbReference type="Proteomes" id="UP000637061"/>
    </source>
</evidence>
<evidence type="ECO:0000259" key="7">
    <source>
        <dbReference type="Pfam" id="PF00460"/>
    </source>
</evidence>
<dbReference type="NCBIfam" id="TIGR01396">
    <property type="entry name" value="FlgB"/>
    <property type="match status" value="1"/>
</dbReference>
<dbReference type="PROSITE" id="PS00588">
    <property type="entry name" value="FLAGELLA_BB_ROD"/>
    <property type="match status" value="1"/>
</dbReference>
<dbReference type="Pfam" id="PF00460">
    <property type="entry name" value="Flg_bb_rod"/>
    <property type="match status" value="1"/>
</dbReference>
<comment type="subunit">
    <text evidence="6">The basal body constitutes a major portion of the flagellar organelle and consists of a number of rings mounted on a central rod.</text>
</comment>
<keyword evidence="8" id="KW-0966">Cell projection</keyword>
<dbReference type="InterPro" id="IPR001444">
    <property type="entry name" value="Flag_bb_rod_N"/>
</dbReference>
<evidence type="ECO:0000256" key="6">
    <source>
        <dbReference type="PIRNR" id="PIRNR002889"/>
    </source>
</evidence>
<keyword evidence="8" id="KW-0969">Cilium</keyword>
<comment type="caution">
    <text evidence="8">The sequence shown here is derived from an EMBL/GenBank/DDBJ whole genome shotgun (WGS) entry which is preliminary data.</text>
</comment>
<evidence type="ECO:0000256" key="4">
    <source>
        <dbReference type="ARBA" id="ARBA00023143"/>
    </source>
</evidence>
<dbReference type="InterPro" id="IPR006300">
    <property type="entry name" value="FlgB"/>
</dbReference>
<dbReference type="AlphaFoldDB" id="A0A8I1EBF1"/>
<comment type="function">
    <text evidence="5 6">Structural component of flagellum, the bacterial motility apparatus. Part of the rod structure of flagellar basal body.</text>
</comment>
<comment type="subcellular location">
    <subcellularLocation>
        <location evidence="1 6">Bacterial flagellum basal body</location>
    </subcellularLocation>
</comment>
<dbReference type="PANTHER" id="PTHR30435:SF12">
    <property type="entry name" value="FLAGELLAR BASAL BODY ROD PROTEIN FLGB"/>
    <property type="match status" value="1"/>
</dbReference>
<dbReference type="PIRSF" id="PIRSF002889">
    <property type="entry name" value="Rod_FlgB"/>
    <property type="match status" value="1"/>
</dbReference>
<dbReference type="InterPro" id="IPR019776">
    <property type="entry name" value="Flagellar_basal_body_rod_CS"/>
</dbReference>
<accession>A0A8I1EBF1</accession>
<dbReference type="Proteomes" id="UP000637061">
    <property type="component" value="Unassembled WGS sequence"/>
</dbReference>
<gene>
    <name evidence="8" type="primary">flgB</name>
    <name evidence="8" type="ORF">JEU22_01485</name>
</gene>
<dbReference type="RefSeq" id="WP_198746184.1">
    <property type="nucleotide sequence ID" value="NZ_JAEHTE010000001.1"/>
</dbReference>
<dbReference type="PANTHER" id="PTHR30435">
    <property type="entry name" value="FLAGELLAR PROTEIN"/>
    <property type="match status" value="1"/>
</dbReference>
<evidence type="ECO:0000256" key="5">
    <source>
        <dbReference type="ARBA" id="ARBA00024934"/>
    </source>
</evidence>
<keyword evidence="8" id="KW-0282">Flagellum</keyword>
<organism evidence="8 9">
    <name type="scientific">Pseudomonas putida</name>
    <name type="common">Arthrobacter siderocapsulatus</name>
    <dbReference type="NCBI Taxonomy" id="303"/>
    <lineage>
        <taxon>Bacteria</taxon>
        <taxon>Pseudomonadati</taxon>
        <taxon>Pseudomonadota</taxon>
        <taxon>Gammaproteobacteria</taxon>
        <taxon>Pseudomonadales</taxon>
        <taxon>Pseudomonadaceae</taxon>
        <taxon>Pseudomonas</taxon>
    </lineage>
</organism>
<reference evidence="8" key="1">
    <citation type="submission" date="2020-12" db="EMBL/GenBank/DDBJ databases">
        <title>Enhanced detection system for hospital associated transmission using whole genome sequencing surveillance.</title>
        <authorList>
            <person name="Harrison L.H."/>
            <person name="Van Tyne D."/>
            <person name="Marsh J.W."/>
            <person name="Griffith M.P."/>
            <person name="Snyder D.J."/>
            <person name="Cooper V.S."/>
            <person name="Mustapha M."/>
        </authorList>
    </citation>
    <scope>NUCLEOTIDE SEQUENCE</scope>
    <source>
        <strain evidence="8">PSB00042</strain>
    </source>
</reference>
<evidence type="ECO:0000256" key="1">
    <source>
        <dbReference type="ARBA" id="ARBA00004117"/>
    </source>
</evidence>
<comment type="similarity">
    <text evidence="2 6">Belongs to the flagella basal body rod proteins family.</text>
</comment>
<protein>
    <recommendedName>
        <fullName evidence="3 6">Flagellar basal body rod protein FlgB</fullName>
    </recommendedName>
</protein>
<dbReference type="GO" id="GO:0071973">
    <property type="term" value="P:bacterial-type flagellum-dependent cell motility"/>
    <property type="evidence" value="ECO:0007669"/>
    <property type="project" value="InterPro"/>
</dbReference>
<name>A0A8I1EBF1_PSEPU</name>
<dbReference type="GO" id="GO:0030694">
    <property type="term" value="C:bacterial-type flagellum basal body, rod"/>
    <property type="evidence" value="ECO:0007669"/>
    <property type="project" value="InterPro"/>
</dbReference>
<evidence type="ECO:0000256" key="3">
    <source>
        <dbReference type="ARBA" id="ARBA00014376"/>
    </source>
</evidence>
<dbReference type="EMBL" id="JAEHTE010000001">
    <property type="protein sequence ID" value="MBI6882571.1"/>
    <property type="molecule type" value="Genomic_DNA"/>
</dbReference>
<proteinExistence type="inferred from homology"/>
<feature type="domain" description="Flagellar basal body rod protein N-terminal" evidence="7">
    <location>
        <begin position="9"/>
        <end position="39"/>
    </location>
</feature>
<sequence length="136" mass="14995">MVDKLDNALNFNTQALNLLGERQKILANNIANADTPGFKARDIDFSSELKQAVVNGRSSSSGLAMSVTSDRHIAIQPKSSMVHDLKYRVPDQPSMDGNTVDMDRERSAFADNALRYQASLTMMKSSISRIKSAMQD</sequence>